<evidence type="ECO:0000259" key="1">
    <source>
        <dbReference type="Pfam" id="PF23275"/>
    </source>
</evidence>
<evidence type="ECO:0000313" key="3">
    <source>
        <dbReference type="Proteomes" id="UP001067235"/>
    </source>
</evidence>
<dbReference type="Pfam" id="PF23275">
    <property type="entry name" value="TPR_23"/>
    <property type="match status" value="1"/>
</dbReference>
<feature type="domain" description="TPR repeat" evidence="1">
    <location>
        <begin position="217"/>
        <end position="461"/>
    </location>
</feature>
<dbReference type="InterPro" id="IPR057037">
    <property type="entry name" value="TPR_rep_actino"/>
</dbReference>
<accession>A0ABT4N6C9</accession>
<dbReference type="RefSeq" id="WP_301574121.1">
    <property type="nucleotide sequence ID" value="NZ_JAPWIE010000009.1"/>
</dbReference>
<gene>
    <name evidence="2" type="ORF">O4213_26060</name>
</gene>
<reference evidence="2" key="1">
    <citation type="submission" date="2022-12" db="EMBL/GenBank/DDBJ databases">
        <authorList>
            <person name="Krivoruchko A.V."/>
            <person name="Elkin A."/>
        </authorList>
    </citation>
    <scope>NUCLEOTIDE SEQUENCE</scope>
    <source>
        <strain evidence="2">IEGM 1388</strain>
    </source>
</reference>
<name>A0ABT4N6C9_GORRU</name>
<dbReference type="EMBL" id="JAPWIE010000009">
    <property type="protein sequence ID" value="MCZ4553477.1"/>
    <property type="molecule type" value="Genomic_DNA"/>
</dbReference>
<proteinExistence type="predicted"/>
<protein>
    <recommendedName>
        <fullName evidence="1">TPR repeat domain-containing protein</fullName>
    </recommendedName>
</protein>
<sequence length="765" mass="80528">MTTPTWGQVKGSDASAMVTAATSLDDSIDRTTKNGRLVNSTIDGLDWSGDAKDAALGRATREESEMARVAAAFEDVQKAVSDGGASLSSLIGDLKSEAGGYEQNHYTVSDAWAVIDDYNYRAAYAAAGDDEATIARLDHLKIVRASIATNGGISLVSKADELGRVDDETAKAITAAAAALTSLAPTVAGLNGSIAEADIHAINRGTATPEQIARFTAATTLTPEQQQALDRGDPVVLPQGQFDYLNEVMRYLDGRSVDDIALMGEQWPGPRGDAISAGLGNGMRIISTEGVRTGGASPDRGGMDMLPSGVRTLLQDNPVKIWEKPIPGSKGGRLSGAEVPRLNEFQALSGILDHADPGMTNGSFLDKGLIKQAAEIASVDEGYGRESQAGSFTADKYPVNEVASHMLSLASSDQTAVHDALTGVNMDATCNYGGQYNADTHIAGLLQHDWAGNEQGMTDLLGAIDNDSTSANPWANLQAGESANALAHYIAANDESLMNIDGAPRSIGEVNPEITKALATTLDNYIPSMAGADQGLTGTSGFSSFGKGDEMRDLFKVIDTNDEAAAYFNQAAYSSVAGMEANIGRDGGEDSLEQATWAGRISFAAQGGMDDMLEAEYQDEQAQKDAFGTIYDLTLGAVTTVGGDVPILGPSADAFDTFAADELKEFLIGDGSAEYDNDDTSLDTHATQQRQYYNVFKGAVDAGRVDIHDPAVSNYFDDNGQLKSYDDIKGGRSGTSLPDFAGDVARYVPDKFDGFWAAGDEASWE</sequence>
<dbReference type="Proteomes" id="UP001067235">
    <property type="component" value="Unassembled WGS sequence"/>
</dbReference>
<evidence type="ECO:0000313" key="2">
    <source>
        <dbReference type="EMBL" id="MCZ4553477.1"/>
    </source>
</evidence>
<organism evidence="2 3">
    <name type="scientific">Gordonia rubripertincta</name>
    <name type="common">Rhodococcus corallinus</name>
    <dbReference type="NCBI Taxonomy" id="36822"/>
    <lineage>
        <taxon>Bacteria</taxon>
        <taxon>Bacillati</taxon>
        <taxon>Actinomycetota</taxon>
        <taxon>Actinomycetes</taxon>
        <taxon>Mycobacteriales</taxon>
        <taxon>Gordoniaceae</taxon>
        <taxon>Gordonia</taxon>
    </lineage>
</organism>
<keyword evidence="3" id="KW-1185">Reference proteome</keyword>
<comment type="caution">
    <text evidence="2">The sequence shown here is derived from an EMBL/GenBank/DDBJ whole genome shotgun (WGS) entry which is preliminary data.</text>
</comment>